<feature type="coiled-coil region" evidence="6">
    <location>
        <begin position="506"/>
        <end position="533"/>
    </location>
</feature>
<gene>
    <name evidence="8" type="ORF">JEQ12_018902</name>
</gene>
<feature type="compositionally biased region" description="Basic and acidic residues" evidence="7">
    <location>
        <begin position="380"/>
        <end position="392"/>
    </location>
</feature>
<feature type="region of interest" description="Disordered" evidence="7">
    <location>
        <begin position="1"/>
        <end position="101"/>
    </location>
</feature>
<dbReference type="Proteomes" id="UP000664991">
    <property type="component" value="Unassembled WGS sequence"/>
</dbReference>
<evidence type="ECO:0000256" key="1">
    <source>
        <dbReference type="ARBA" id="ARBA00009795"/>
    </source>
</evidence>
<feature type="repeat" description="RPEL" evidence="4">
    <location>
        <begin position="457"/>
        <end position="482"/>
    </location>
</feature>
<feature type="region of interest" description="Disordered" evidence="7">
    <location>
        <begin position="153"/>
        <end position="339"/>
    </location>
</feature>
<evidence type="ECO:0000256" key="3">
    <source>
        <dbReference type="ARBA" id="ARBA00023203"/>
    </source>
</evidence>
<dbReference type="InterPro" id="IPR004018">
    <property type="entry name" value="RPEL_repeat"/>
</dbReference>
<feature type="repeat" description="RPEL" evidence="4">
    <location>
        <begin position="533"/>
        <end position="558"/>
    </location>
</feature>
<dbReference type="GO" id="GO:0004864">
    <property type="term" value="F:protein phosphatase inhibitor activity"/>
    <property type="evidence" value="ECO:0007669"/>
    <property type="project" value="UniProtKB-UniRule"/>
</dbReference>
<feature type="repeat" description="RPEL" evidence="4">
    <location>
        <begin position="127"/>
        <end position="152"/>
    </location>
</feature>
<dbReference type="PANTHER" id="PTHR12751:SF5">
    <property type="entry name" value="PHOSPHATASE AND ACTIN REGULATOR 2"/>
    <property type="match status" value="1"/>
</dbReference>
<evidence type="ECO:0000256" key="5">
    <source>
        <dbReference type="RuleBase" id="RU301113"/>
    </source>
</evidence>
<evidence type="ECO:0000256" key="6">
    <source>
        <dbReference type="SAM" id="Coils"/>
    </source>
</evidence>
<dbReference type="Gene3D" id="6.10.140.2130">
    <property type="match status" value="1"/>
</dbReference>
<dbReference type="EMBL" id="JAEMGP010000008">
    <property type="protein sequence ID" value="KAG5205652.1"/>
    <property type="molecule type" value="Genomic_DNA"/>
</dbReference>
<sequence>MAEAGRSPAEPPGEPAGQAAAEEREPETPAGPPAPALRRLPGDPSPRGRSQSDLSSCSSRGRPLRVHISGSVDGLDKASIANSDGPTAGSQTPPFKRKGKLSTIGKIFKPWKWRKKKTSDKFRETSAVLERKISTRQSREELIRRGVLKELPDQDGDVTVNFENSNGHMIPIGEESTREENVVRSEEGNGSVAEKGPPLEEKAEDKKAGSSHSRKTTGSKASASPSTSSTSSRPKASKETVSSKTGTVGITKGKKKTGKQPTSRLSSEATTSGTSDLKGEPSEARVESLTPEQTVPGAEEQTTGKPKSAVPPPPVTPAPPTPAPSLPLEEQSAVASDTPVVLISNGADLPALDPGQLLWTEEATDRSTVHSGTGISISRENGKCFTTKDELGKAAPRLLTPGLMGESSEDEGQREYQANDSDSDGPILYTDDDDDEEDEDEDGSGESALASKIRRRDTLAIKLGNRPSKKELEDKNILQCTSEEERQEIRQQIGTKLVRRLSQRPTTEELEQRNILKQKNEEEEQEAKMELKRRLSRKLSLRPTVAELQARRILRFNEYVEVTDSPDYDRRADKPWARLTPADKAAIRKELNEFKSTEMEVHEESRQFTRFHRP</sequence>
<comment type="subunit">
    <text evidence="5">Binds PPP1CA and actin.</text>
</comment>
<comment type="similarity">
    <text evidence="1 5">Belongs to the phosphatase and actin regulator family.</text>
</comment>
<organism evidence="8 9">
    <name type="scientific">Ovis aries</name>
    <name type="common">Sheep</name>
    <dbReference type="NCBI Taxonomy" id="9940"/>
    <lineage>
        <taxon>Eukaryota</taxon>
        <taxon>Metazoa</taxon>
        <taxon>Chordata</taxon>
        <taxon>Craniata</taxon>
        <taxon>Vertebrata</taxon>
        <taxon>Euteleostomi</taxon>
        <taxon>Mammalia</taxon>
        <taxon>Eutheria</taxon>
        <taxon>Laurasiatheria</taxon>
        <taxon>Artiodactyla</taxon>
        <taxon>Ruminantia</taxon>
        <taxon>Pecora</taxon>
        <taxon>Bovidae</taxon>
        <taxon>Caprinae</taxon>
        <taxon>Ovis</taxon>
    </lineage>
</organism>
<feature type="compositionally biased region" description="Basic and acidic residues" evidence="7">
    <location>
        <begin position="197"/>
        <end position="208"/>
    </location>
</feature>
<evidence type="ECO:0000256" key="4">
    <source>
        <dbReference type="PROSITE-ProRule" id="PRU00401"/>
    </source>
</evidence>
<dbReference type="PANTHER" id="PTHR12751">
    <property type="entry name" value="PHOSPHATASE AND ACTIN REGULATOR PHACTR"/>
    <property type="match status" value="1"/>
</dbReference>
<keyword evidence="3 5" id="KW-0009">Actin-binding</keyword>
<keyword evidence="2 5" id="KW-0677">Repeat</keyword>
<feature type="compositionally biased region" description="Polar residues" evidence="7">
    <location>
        <begin position="369"/>
        <end position="379"/>
    </location>
</feature>
<reference evidence="8 9" key="1">
    <citation type="submission" date="2020-12" db="EMBL/GenBank/DDBJ databases">
        <title>De novo assembly of Tibetan sheep genome.</title>
        <authorList>
            <person name="Li X."/>
        </authorList>
    </citation>
    <scope>NUCLEOTIDE SEQUENCE [LARGE SCALE GENOMIC DNA]</scope>
    <source>
        <tissue evidence="8">Heart</tissue>
    </source>
</reference>
<feature type="compositionally biased region" description="Low complexity" evidence="7">
    <location>
        <begin position="47"/>
        <end position="61"/>
    </location>
</feature>
<feature type="compositionally biased region" description="Low complexity" evidence="7">
    <location>
        <begin position="218"/>
        <end position="234"/>
    </location>
</feature>
<feature type="compositionally biased region" description="Basic and acidic residues" evidence="7">
    <location>
        <begin position="175"/>
        <end position="187"/>
    </location>
</feature>
<evidence type="ECO:0000313" key="8">
    <source>
        <dbReference type="EMBL" id="KAG5205652.1"/>
    </source>
</evidence>
<dbReference type="GO" id="GO:0030036">
    <property type="term" value="P:actin cytoskeleton organization"/>
    <property type="evidence" value="ECO:0007669"/>
    <property type="project" value="TreeGrafter"/>
</dbReference>
<evidence type="ECO:0000256" key="7">
    <source>
        <dbReference type="SAM" id="MobiDB-lite"/>
    </source>
</evidence>
<feature type="compositionally biased region" description="Acidic residues" evidence="7">
    <location>
        <begin position="430"/>
        <end position="444"/>
    </location>
</feature>
<feature type="repeat" description="RPEL" evidence="4">
    <location>
        <begin position="495"/>
        <end position="520"/>
    </location>
</feature>
<evidence type="ECO:0000256" key="2">
    <source>
        <dbReference type="ARBA" id="ARBA00022737"/>
    </source>
</evidence>
<feature type="compositionally biased region" description="Polar residues" evidence="7">
    <location>
        <begin position="80"/>
        <end position="93"/>
    </location>
</feature>
<dbReference type="Pfam" id="PF02755">
    <property type="entry name" value="RPEL"/>
    <property type="match status" value="2"/>
</dbReference>
<dbReference type="PROSITE" id="PS51073">
    <property type="entry name" value="RPEL"/>
    <property type="match status" value="4"/>
</dbReference>
<accession>A0A836CZQ8</accession>
<protein>
    <recommendedName>
        <fullName evidence="5">Phosphatase and actin regulator</fullName>
    </recommendedName>
</protein>
<feature type="compositionally biased region" description="Basic and acidic residues" evidence="7">
    <location>
        <begin position="277"/>
        <end position="286"/>
    </location>
</feature>
<dbReference type="AlphaFoldDB" id="A0A836CZQ8"/>
<proteinExistence type="inferred from homology"/>
<keyword evidence="6" id="KW-0175">Coiled coil</keyword>
<dbReference type="Gene3D" id="6.10.140.1750">
    <property type="match status" value="1"/>
</dbReference>
<dbReference type="SMART" id="SM00707">
    <property type="entry name" value="RPEL"/>
    <property type="match status" value="4"/>
</dbReference>
<evidence type="ECO:0000313" key="9">
    <source>
        <dbReference type="Proteomes" id="UP000664991"/>
    </source>
</evidence>
<feature type="region of interest" description="Disordered" evidence="7">
    <location>
        <begin position="363"/>
        <end position="477"/>
    </location>
</feature>
<dbReference type="GO" id="GO:0003779">
    <property type="term" value="F:actin binding"/>
    <property type="evidence" value="ECO:0007669"/>
    <property type="project" value="UniProtKB-KW"/>
</dbReference>
<comment type="caution">
    <text evidence="8">The sequence shown here is derived from an EMBL/GenBank/DDBJ whole genome shotgun (WGS) entry which is preliminary data.</text>
</comment>
<name>A0A836CZQ8_SHEEP</name>
<feature type="compositionally biased region" description="Pro residues" evidence="7">
    <location>
        <begin position="309"/>
        <end position="325"/>
    </location>
</feature>
<feature type="compositionally biased region" description="Polar residues" evidence="7">
    <location>
        <begin position="260"/>
        <end position="275"/>
    </location>
</feature>